<proteinExistence type="predicted"/>
<dbReference type="AlphaFoldDB" id="A0A317MUA2"/>
<name>A0A317MUA2_9GAMM</name>
<feature type="compositionally biased region" description="Low complexity" evidence="1">
    <location>
        <begin position="18"/>
        <end position="27"/>
    </location>
</feature>
<evidence type="ECO:0000259" key="2">
    <source>
        <dbReference type="Pfam" id="PF13699"/>
    </source>
</evidence>
<gene>
    <name evidence="3" type="ORF">C7443_106203</name>
</gene>
<accession>A0A317MUA2</accession>
<evidence type="ECO:0000313" key="4">
    <source>
        <dbReference type="Proteomes" id="UP000246569"/>
    </source>
</evidence>
<dbReference type="EMBL" id="QGTJ01000006">
    <property type="protein sequence ID" value="PWV61189.1"/>
    <property type="molecule type" value="Genomic_DNA"/>
</dbReference>
<keyword evidence="4" id="KW-1185">Reference proteome</keyword>
<protein>
    <submittedName>
        <fullName evidence="3">Uncharacterized protein DUF4157</fullName>
    </submittedName>
</protein>
<evidence type="ECO:0000313" key="3">
    <source>
        <dbReference type="EMBL" id="PWV61189.1"/>
    </source>
</evidence>
<feature type="domain" description="eCIS core" evidence="2">
    <location>
        <begin position="68"/>
        <end position="145"/>
    </location>
</feature>
<reference evidence="3 4" key="1">
    <citation type="submission" date="2018-05" db="EMBL/GenBank/DDBJ databases">
        <title>Genomic Encyclopedia of Type Strains, Phase IV (KMG-IV): sequencing the most valuable type-strain genomes for metagenomic binning, comparative biology and taxonomic classification.</title>
        <authorList>
            <person name="Goeker M."/>
        </authorList>
    </citation>
    <scope>NUCLEOTIDE SEQUENCE [LARGE SCALE GENOMIC DNA]</scope>
    <source>
        <strain evidence="3 4">DSM 23606</strain>
    </source>
</reference>
<dbReference type="Proteomes" id="UP000246569">
    <property type="component" value="Unassembled WGS sequence"/>
</dbReference>
<sequence>MQTMRRQQSRTAAHRPRQAAAAVRTPAPAAARTRQGCACGGSCPRCRAAQAAGQAPAATQLATHGGEPLGAGLRRDMEARFGHDFSGVRLHTGAAAQTAAAAIDARAYTLGQHIVFGAGAGAPHSASGRRVLAHELVHTLQQRHASPGGYRLGAAGDPWEREAERLSRQVLTGGGGGPVTPTPLAAQRLQREQTDAGFEGDGIGAAISSGTLHSVAGVHGSRVEARDCHGRSGCPITFAFNKAYVGDYAYAAAGRDVRGAYVQIDARHDASCWHCQTLEIMQVVRNITRGSSGFENADPGNAVRRERSGWSDASAPSRGWRIDRLTSATDPYYSHGSSANPGSDSRPARFWDAPGDWTSDRNSGKELQTCLLCAAAGTPAIPLACVTWGYYIDSAGAVTMRPATPSAACGTSTELRDAAARWDAIQGNQSTNLGSGRPPGALGDFNAPSGPDRVG</sequence>
<dbReference type="Pfam" id="PF13699">
    <property type="entry name" value="eCIS_core"/>
    <property type="match status" value="1"/>
</dbReference>
<dbReference type="RefSeq" id="WP_146213296.1">
    <property type="nucleotide sequence ID" value="NZ_QGTJ01000006.1"/>
</dbReference>
<feature type="region of interest" description="Disordered" evidence="1">
    <location>
        <begin position="1"/>
        <end position="27"/>
    </location>
</feature>
<organism evidence="3 4">
    <name type="scientific">Plasticicumulans acidivorans</name>
    <dbReference type="NCBI Taxonomy" id="886464"/>
    <lineage>
        <taxon>Bacteria</taxon>
        <taxon>Pseudomonadati</taxon>
        <taxon>Pseudomonadota</taxon>
        <taxon>Gammaproteobacteria</taxon>
        <taxon>Candidatus Competibacteraceae</taxon>
        <taxon>Plasticicumulans</taxon>
    </lineage>
</organism>
<evidence type="ECO:0000256" key="1">
    <source>
        <dbReference type="SAM" id="MobiDB-lite"/>
    </source>
</evidence>
<feature type="region of interest" description="Disordered" evidence="1">
    <location>
        <begin position="295"/>
        <end position="315"/>
    </location>
</feature>
<feature type="region of interest" description="Disordered" evidence="1">
    <location>
        <begin position="428"/>
        <end position="455"/>
    </location>
</feature>
<dbReference type="OrthoDB" id="292792at2"/>
<comment type="caution">
    <text evidence="3">The sequence shown here is derived from an EMBL/GenBank/DDBJ whole genome shotgun (WGS) entry which is preliminary data.</text>
</comment>
<dbReference type="InterPro" id="IPR025295">
    <property type="entry name" value="eCIS_core_dom"/>
</dbReference>